<dbReference type="EMBL" id="JAYMYS010000002">
    <property type="protein sequence ID" value="KAK7407643.1"/>
    <property type="molecule type" value="Genomic_DNA"/>
</dbReference>
<accession>A0AAN9T6X3</accession>
<dbReference type="AlphaFoldDB" id="A0AAN9T6X3"/>
<proteinExistence type="predicted"/>
<evidence type="ECO:0000313" key="3">
    <source>
        <dbReference type="Proteomes" id="UP001386955"/>
    </source>
</evidence>
<gene>
    <name evidence="2" type="ORF">VNO78_09620</name>
</gene>
<sequence>MIPLEETQWCDDNVGSSRKGPTLKAKERAITAMRTAKVASSFLTSRNRNTKQSSALIRTSTQKGKKPD</sequence>
<organism evidence="2 3">
    <name type="scientific">Psophocarpus tetragonolobus</name>
    <name type="common">Winged bean</name>
    <name type="synonym">Dolichos tetragonolobus</name>
    <dbReference type="NCBI Taxonomy" id="3891"/>
    <lineage>
        <taxon>Eukaryota</taxon>
        <taxon>Viridiplantae</taxon>
        <taxon>Streptophyta</taxon>
        <taxon>Embryophyta</taxon>
        <taxon>Tracheophyta</taxon>
        <taxon>Spermatophyta</taxon>
        <taxon>Magnoliopsida</taxon>
        <taxon>eudicotyledons</taxon>
        <taxon>Gunneridae</taxon>
        <taxon>Pentapetalae</taxon>
        <taxon>rosids</taxon>
        <taxon>fabids</taxon>
        <taxon>Fabales</taxon>
        <taxon>Fabaceae</taxon>
        <taxon>Papilionoideae</taxon>
        <taxon>50 kb inversion clade</taxon>
        <taxon>NPAAA clade</taxon>
        <taxon>indigoferoid/millettioid clade</taxon>
        <taxon>Phaseoleae</taxon>
        <taxon>Psophocarpus</taxon>
    </lineage>
</organism>
<evidence type="ECO:0000313" key="2">
    <source>
        <dbReference type="EMBL" id="KAK7407643.1"/>
    </source>
</evidence>
<comment type="caution">
    <text evidence="2">The sequence shown here is derived from an EMBL/GenBank/DDBJ whole genome shotgun (WGS) entry which is preliminary data.</text>
</comment>
<feature type="region of interest" description="Disordered" evidence="1">
    <location>
        <begin position="41"/>
        <end position="68"/>
    </location>
</feature>
<reference evidence="2 3" key="1">
    <citation type="submission" date="2024-01" db="EMBL/GenBank/DDBJ databases">
        <title>The genomes of 5 underutilized Papilionoideae crops provide insights into root nodulation and disease resistanc.</title>
        <authorList>
            <person name="Jiang F."/>
        </authorList>
    </citation>
    <scope>NUCLEOTIDE SEQUENCE [LARGE SCALE GENOMIC DNA]</scope>
    <source>
        <strain evidence="2">DUOXIRENSHENG_FW03</strain>
        <tissue evidence="2">Leaves</tissue>
    </source>
</reference>
<feature type="region of interest" description="Disordered" evidence="1">
    <location>
        <begin position="1"/>
        <end position="24"/>
    </location>
</feature>
<name>A0AAN9T6X3_PSOTE</name>
<dbReference type="Proteomes" id="UP001386955">
    <property type="component" value="Unassembled WGS sequence"/>
</dbReference>
<evidence type="ECO:0000256" key="1">
    <source>
        <dbReference type="SAM" id="MobiDB-lite"/>
    </source>
</evidence>
<feature type="compositionally biased region" description="Polar residues" evidence="1">
    <location>
        <begin position="41"/>
        <end position="62"/>
    </location>
</feature>
<protein>
    <submittedName>
        <fullName evidence="2">Uncharacterized protein</fullName>
    </submittedName>
</protein>
<keyword evidence="3" id="KW-1185">Reference proteome</keyword>